<dbReference type="Gene3D" id="2.60.120.10">
    <property type="entry name" value="Jelly Rolls"/>
    <property type="match status" value="1"/>
</dbReference>
<feature type="transmembrane region" description="Helical" evidence="1">
    <location>
        <begin position="424"/>
        <end position="442"/>
    </location>
</feature>
<dbReference type="EMBL" id="KB320992">
    <property type="protein sequence ID" value="ELW49544.1"/>
    <property type="molecule type" value="Genomic_DNA"/>
</dbReference>
<dbReference type="SUPFAM" id="SSF51206">
    <property type="entry name" value="cAMP-binding domain-like"/>
    <property type="match status" value="1"/>
</dbReference>
<evidence type="ECO:0000256" key="1">
    <source>
        <dbReference type="SAM" id="Phobius"/>
    </source>
</evidence>
<dbReference type="FunCoup" id="L9JGX7">
    <property type="interactions" value="127"/>
</dbReference>
<keyword evidence="1" id="KW-0812">Transmembrane</keyword>
<dbReference type="Pfam" id="PF00027">
    <property type="entry name" value="cNMP_binding"/>
    <property type="match status" value="1"/>
</dbReference>
<feature type="transmembrane region" description="Helical" evidence="1">
    <location>
        <begin position="83"/>
        <end position="103"/>
    </location>
</feature>
<dbReference type="FunFam" id="2.60.120.10:FF:000144">
    <property type="entry name" value="sodium/hydrogen exchanger 11 isoform X2"/>
    <property type="match status" value="1"/>
</dbReference>
<keyword evidence="4" id="KW-1185">Reference proteome</keyword>
<feature type="domain" description="Cyclic nucleotide-binding" evidence="2">
    <location>
        <begin position="614"/>
        <end position="679"/>
    </location>
</feature>
<reference evidence="4" key="1">
    <citation type="submission" date="2012-07" db="EMBL/GenBank/DDBJ databases">
        <title>Genome of the Chinese tree shrew, a rising model animal genetically related to primates.</title>
        <authorList>
            <person name="Zhang G."/>
            <person name="Fan Y."/>
            <person name="Yao Y."/>
            <person name="Huang Z."/>
        </authorList>
    </citation>
    <scope>NUCLEOTIDE SEQUENCE [LARGE SCALE GENOMIC DNA]</scope>
</reference>
<evidence type="ECO:0000313" key="4">
    <source>
        <dbReference type="Proteomes" id="UP000011518"/>
    </source>
</evidence>
<reference evidence="4" key="2">
    <citation type="journal article" date="2013" name="Nat. Commun.">
        <title>Genome of the Chinese tree shrew.</title>
        <authorList>
            <person name="Fan Y."/>
            <person name="Huang Z.Y."/>
            <person name="Cao C.C."/>
            <person name="Chen C.S."/>
            <person name="Chen Y.X."/>
            <person name="Fan D.D."/>
            <person name="He J."/>
            <person name="Hou H.L."/>
            <person name="Hu L."/>
            <person name="Hu X.T."/>
            <person name="Jiang X.T."/>
            <person name="Lai R."/>
            <person name="Lang Y.S."/>
            <person name="Liang B."/>
            <person name="Liao S.G."/>
            <person name="Mu D."/>
            <person name="Ma Y.Y."/>
            <person name="Niu Y.Y."/>
            <person name="Sun X.Q."/>
            <person name="Xia J.Q."/>
            <person name="Xiao J."/>
            <person name="Xiong Z.Q."/>
            <person name="Xu L."/>
            <person name="Yang L."/>
            <person name="Zhang Y."/>
            <person name="Zhao W."/>
            <person name="Zhao X.D."/>
            <person name="Zheng Y.T."/>
            <person name="Zhou J.M."/>
            <person name="Zhu Y.B."/>
            <person name="Zhang G.J."/>
            <person name="Wang J."/>
            <person name="Yao Y.G."/>
        </authorList>
    </citation>
    <scope>NUCLEOTIDE SEQUENCE [LARGE SCALE GENOMIC DNA]</scope>
</reference>
<keyword evidence="1" id="KW-0472">Membrane</keyword>
<feature type="transmembrane region" description="Helical" evidence="1">
    <location>
        <begin position="251"/>
        <end position="270"/>
    </location>
</feature>
<proteinExistence type="predicted"/>
<dbReference type="InParanoid" id="L9JGX7"/>
<dbReference type="AlphaFoldDB" id="L9JGX7"/>
<dbReference type="PROSITE" id="PS50042">
    <property type="entry name" value="CNMP_BINDING_3"/>
    <property type="match status" value="1"/>
</dbReference>
<evidence type="ECO:0000259" key="2">
    <source>
        <dbReference type="PROSITE" id="PS50042"/>
    </source>
</evidence>
<dbReference type="InterPro" id="IPR014710">
    <property type="entry name" value="RmlC-like_jellyroll"/>
</dbReference>
<dbReference type="eggNOG" id="KOG0100">
    <property type="taxonomic scope" value="Eukaryota"/>
</dbReference>
<protein>
    <submittedName>
        <fullName evidence="3">Sodium/hydrogen exchanger 11</fullName>
    </submittedName>
</protein>
<feature type="transmembrane region" description="Helical" evidence="1">
    <location>
        <begin position="51"/>
        <end position="71"/>
    </location>
</feature>
<organism evidence="3 4">
    <name type="scientific">Tupaia chinensis</name>
    <name type="common">Chinese tree shrew</name>
    <name type="synonym">Tupaia belangeri chinensis</name>
    <dbReference type="NCBI Taxonomy" id="246437"/>
    <lineage>
        <taxon>Eukaryota</taxon>
        <taxon>Metazoa</taxon>
        <taxon>Chordata</taxon>
        <taxon>Craniata</taxon>
        <taxon>Vertebrata</taxon>
        <taxon>Euteleostomi</taxon>
        <taxon>Mammalia</taxon>
        <taxon>Eutheria</taxon>
        <taxon>Euarchontoglires</taxon>
        <taxon>Scandentia</taxon>
        <taxon>Tupaiidae</taxon>
        <taxon>Tupaia</taxon>
    </lineage>
</organism>
<dbReference type="InterPro" id="IPR000595">
    <property type="entry name" value="cNMP-bd_dom"/>
</dbReference>
<feature type="transmembrane region" description="Helical" evidence="1">
    <location>
        <begin position="220"/>
        <end position="245"/>
    </location>
</feature>
<evidence type="ECO:0000313" key="3">
    <source>
        <dbReference type="EMBL" id="ELW49544.1"/>
    </source>
</evidence>
<dbReference type="Proteomes" id="UP000011518">
    <property type="component" value="Unassembled WGS sequence"/>
</dbReference>
<dbReference type="InterPro" id="IPR018490">
    <property type="entry name" value="cNMP-bd_dom_sf"/>
</dbReference>
<sequence length="944" mass="107247">MLVFAIIALGGIPKIYADIIRGESLIICSLAAIFFGLFRSNTTYTSMYRELYIFIGVFLDVFGSIICGYWCAKIIQHMLTDPFSNTMTDIIFCLSMVYMTFYIDLSCTVTLRVGVSTGLRYPVPDCHRIGGLSLSNPAFALTENQLTSMKDLRNYVCEIVASSKQRANVFTFVAFVQVRLPAGWEPRDEVEFLGMSGILALVTVGLNLDSLSFRPRSELIITKFLVVLSSAYQHLTYAFFGIVIGCGEIEYINFHTIVFILILFVTVNFARQIIMQNIIQHINEIIQSTITLSKTEKLLTNVNWNFVEEKSKIEYINPVSDDEEEEEESPTDAVLIEEARLPVAMMQISSFEKQCHDEVLEIEAARILIGAAKRYCPIQGRSSKFLILVYHIVFSEEFEYTGHIMTLLYIYPMIMHLWPMARELNVSALISINYYFVFFYVIRSALKVIIPVLKNIADVQLQKHLSLMYCVTKGYVKSLEDAKLLIKQISGRESVYQKLYEILETNQQDAIKELGLMEHENRDVVIAAKTKLVIRNVISDSLKDLAFLRSRGIIDKYEGIEIKTALFKKLKVLENFPMAIPPPAPHEYLHNFIWLENEDLIIDFFRDKVTLACFDYGDIICREGEMPTGIYLIISGMAILRGSPPSFGVESSQRPDRESKTMFTEYCTSGDIIGELSCLLKHEIEYTAICETVLEACFISMEDLYEGFDAFWPFLEHKIWLKLALSIAHKYFESSISNEDLEFQKCVTLKHAYVETLSSDNEMVINNMTMKLVILVYGSVIDTMTEQIYLAPCIIPKTCEQVQGIADLTKLLVIRVSEPSKKSNTPVMDHRNWKRAFLMCRCVASGKDSYILAQIPTDYLVRRLPSSSRNRLLLHLFSSLAPTGAGRQPSFLLLPGKRCCSENLVEVPADGGWVENRQNFLSGPKMNTCDVHEGKAGESALRAF</sequence>
<name>L9JGX7_TUPCH</name>
<dbReference type="CDD" id="cd00038">
    <property type="entry name" value="CAP_ED"/>
    <property type="match status" value="1"/>
</dbReference>
<accession>L9JGX7</accession>
<dbReference type="STRING" id="246437.L9JGX7"/>
<gene>
    <name evidence="3" type="ORF">TREES_T100003277</name>
</gene>
<keyword evidence="1" id="KW-1133">Transmembrane helix</keyword>